<sequence length="326" mass="36690">MHSLACAQFGLCAVWLVRKFIAESALGESKRDWCAALQLSIQSFTHGAQAISNMVDITKVEIDKMEKPIPRRLLLKLLGSRSGIKMDAASAVRVGALFGITENNMRVTLTRLQAAKLLNLIDRGFYTLGQQGQTLAKEVGAWRSVEQQVGPWQGEWVGVLTHTQSKRDRKAQRVTARALKMLGMQAITNDFYLRPNNFSAGVDYVRTHLHSLGVDISAPVFKVAQFDSDMEDKARNLWPVKELEARYQQGILDIEQALDRLPELSLEDAAKESYLVGDSALQQLVFDPLLPAPLINESLRQAFRAKVQEYDQIGERIWLQFLHESR</sequence>
<dbReference type="EMBL" id="BAEM01000016">
    <property type="protein sequence ID" value="GAC09064.1"/>
    <property type="molecule type" value="Genomic_DNA"/>
</dbReference>
<protein>
    <submittedName>
        <fullName evidence="1">Phenylacetic acid degradation operon negative regulatory protein</fullName>
    </submittedName>
</protein>
<accession>A0AAV3UV90</accession>
<evidence type="ECO:0000313" key="2">
    <source>
        <dbReference type="Proteomes" id="UP000006320"/>
    </source>
</evidence>
<comment type="caution">
    <text evidence="1">The sequence shown here is derived from an EMBL/GenBank/DDBJ whole genome shotgun (WGS) entry which is preliminary data.</text>
</comment>
<dbReference type="PANTHER" id="PTHR30319">
    <property type="entry name" value="PHENYLACETIC ACID REGULATOR-RELATED TRANSCRIPTIONAL REPRESSOR"/>
    <property type="match status" value="1"/>
</dbReference>
<dbReference type="PANTHER" id="PTHR30319:SF1">
    <property type="entry name" value="TRANSCRIPTIONAL REPRESSOR PAAX"/>
    <property type="match status" value="1"/>
</dbReference>
<dbReference type="GO" id="GO:0006351">
    <property type="term" value="P:DNA-templated transcription"/>
    <property type="evidence" value="ECO:0007669"/>
    <property type="project" value="TreeGrafter"/>
</dbReference>
<reference evidence="1 2" key="1">
    <citation type="journal article" date="2017" name="Antonie Van Leeuwenhoek">
        <title>Rhizobium rhizosphaerae sp. nov., a novel species isolated from rice rhizosphere.</title>
        <authorList>
            <person name="Zhao J.J."/>
            <person name="Zhang J."/>
            <person name="Zhang R.J."/>
            <person name="Zhang C.W."/>
            <person name="Yin H.Q."/>
            <person name="Zhang X.X."/>
        </authorList>
    </citation>
    <scope>NUCLEOTIDE SEQUENCE [LARGE SCALE GENOMIC DNA]</scope>
    <source>
        <strain evidence="1 2">S18K6</strain>
    </source>
</reference>
<proteinExistence type="predicted"/>
<dbReference type="Proteomes" id="UP000006320">
    <property type="component" value="Unassembled WGS sequence"/>
</dbReference>
<dbReference type="Gene3D" id="3.30.70.2650">
    <property type="match status" value="1"/>
</dbReference>
<evidence type="ECO:0000313" key="1">
    <source>
        <dbReference type="EMBL" id="GAC09064.1"/>
    </source>
</evidence>
<organism evidence="1 2">
    <name type="scientific">Paraglaciecola chathamensis S18K6</name>
    <dbReference type="NCBI Taxonomy" id="1127672"/>
    <lineage>
        <taxon>Bacteria</taxon>
        <taxon>Pseudomonadati</taxon>
        <taxon>Pseudomonadota</taxon>
        <taxon>Gammaproteobacteria</taxon>
        <taxon>Alteromonadales</taxon>
        <taxon>Alteromonadaceae</taxon>
        <taxon>Paraglaciecola</taxon>
    </lineage>
</organism>
<name>A0AAV3UV90_9ALTE</name>
<gene>
    <name evidence="1" type="primary">paaX</name>
    <name evidence="1" type="ORF">GCHA_1102</name>
</gene>
<dbReference type="InterPro" id="IPR036388">
    <property type="entry name" value="WH-like_DNA-bd_sf"/>
</dbReference>
<dbReference type="Gene3D" id="1.10.10.10">
    <property type="entry name" value="Winged helix-like DNA-binding domain superfamily/Winged helix DNA-binding domain"/>
    <property type="match status" value="1"/>
</dbReference>
<dbReference type="AlphaFoldDB" id="A0AAV3UV90"/>